<keyword evidence="1" id="KW-0614">Plasmid</keyword>
<dbReference type="CDD" id="cd08026">
    <property type="entry name" value="DUF326"/>
    <property type="match status" value="1"/>
</dbReference>
<name>A0A090D396_9BACT</name>
<dbReference type="InterPro" id="IPR044543">
    <property type="entry name" value="YHJQ-like"/>
</dbReference>
<sequence length="126" mass="13733">MPHQGNNKENSKGCCSGHASFPQTDSKEMQKLMECMSVCAACSKMCIDQGQKKTAALCAECADVCSLAIKAQSNQSEFQHQIMDLCAQICRRCAEECKKMKVEHCQECAEVCSRCAESCSGAHSSH</sequence>
<dbReference type="Pfam" id="PF03860">
    <property type="entry name" value="Csp"/>
    <property type="match status" value="1"/>
</dbReference>
<dbReference type="PANTHER" id="PTHR37310">
    <property type="entry name" value="CYTOPLASMIC PROTEIN-RELATED"/>
    <property type="match status" value="1"/>
</dbReference>
<geneLocation type="plasmid" evidence="1">
    <name>1</name>
</geneLocation>
<protein>
    <recommendedName>
        <fullName evidence="2">Four-helix bundle copper-binding protein</fullName>
    </recommendedName>
</protein>
<reference evidence="1" key="1">
    <citation type="submission" date="2013-12" db="EMBL/GenBank/DDBJ databases">
        <authorList>
            <person name="Li W."/>
            <person name="Chetelat R.T."/>
        </authorList>
    </citation>
    <scope>NUCLEOTIDE SEQUENCE</scope>
    <source>
        <strain evidence="1">CRIB-18</strain>
        <plasmid evidence="1">1</plasmid>
    </source>
</reference>
<dbReference type="Gene3D" id="1.20.1270.360">
    <property type="match status" value="1"/>
</dbReference>
<gene>
    <name evidence="1" type="ORF">CSEC_p0030</name>
</gene>
<dbReference type="EMBL" id="LK031773">
    <property type="protein sequence ID" value="CDR35301.1"/>
    <property type="molecule type" value="Genomic_DNA"/>
</dbReference>
<evidence type="ECO:0000313" key="1">
    <source>
        <dbReference type="EMBL" id="CDR35301.1"/>
    </source>
</evidence>
<dbReference type="AlphaFoldDB" id="A0A090D396"/>
<dbReference type="InterPro" id="IPR005560">
    <property type="entry name" value="Csp_YhjQ"/>
</dbReference>
<dbReference type="PANTHER" id="PTHR37310:SF1">
    <property type="entry name" value="CYTOPLASMIC PROTEIN"/>
    <property type="match status" value="1"/>
</dbReference>
<organism evidence="1">
    <name type="scientific">Candidatus Criblamydia sequanensis CRIB-18</name>
    <dbReference type="NCBI Taxonomy" id="1437425"/>
    <lineage>
        <taxon>Bacteria</taxon>
        <taxon>Pseudomonadati</taxon>
        <taxon>Chlamydiota</taxon>
        <taxon>Chlamydiia</taxon>
        <taxon>Parachlamydiales</taxon>
        <taxon>Candidatus Criblamydiaceae</taxon>
        <taxon>Candidatus Criblamydia</taxon>
    </lineage>
</organism>
<accession>A0A090D396</accession>
<dbReference type="RefSeq" id="WP_176454822.1">
    <property type="nucleotide sequence ID" value="NZ_LK031773.1"/>
</dbReference>
<proteinExistence type="predicted"/>
<reference evidence="1" key="2">
    <citation type="submission" date="2014-09" db="EMBL/GenBank/DDBJ databases">
        <title>Criblamydia sequanensis harbors a mega-plasmid encoding arsenite resistance.</title>
        <authorList>
            <person name="Bertelli C."/>
            <person name="Goesmann A."/>
            <person name="Greub G."/>
        </authorList>
    </citation>
    <scope>NUCLEOTIDE SEQUENCE [LARGE SCALE GENOMIC DNA]</scope>
    <source>
        <strain evidence="1">CRIB-18</strain>
        <plasmid evidence="1">1</plasmid>
    </source>
</reference>
<evidence type="ECO:0008006" key="2">
    <source>
        <dbReference type="Google" id="ProtNLM"/>
    </source>
</evidence>